<keyword evidence="1" id="KW-0547">Nucleotide-binding</keyword>
<dbReference type="EMBL" id="JARWAO010000003">
    <property type="protein sequence ID" value="MDR5895926.1"/>
    <property type="molecule type" value="Genomic_DNA"/>
</dbReference>
<name>A0ABU1GWJ8_9GAMM</name>
<evidence type="ECO:0000313" key="4">
    <source>
        <dbReference type="EMBL" id="MDR5895926.1"/>
    </source>
</evidence>
<dbReference type="PANTHER" id="PTHR42794">
    <property type="entry name" value="HEMIN IMPORT ATP-BINDING PROTEIN HMUV"/>
    <property type="match status" value="1"/>
</dbReference>
<keyword evidence="2 4" id="KW-0067">ATP-binding</keyword>
<keyword evidence="5" id="KW-1185">Reference proteome</keyword>
<dbReference type="PROSITE" id="PS50893">
    <property type="entry name" value="ABC_TRANSPORTER_2"/>
    <property type="match status" value="1"/>
</dbReference>
<proteinExistence type="predicted"/>
<accession>A0ABU1GWJ8</accession>
<comment type="caution">
    <text evidence="4">The sequence shown here is derived from an EMBL/GenBank/DDBJ whole genome shotgun (WGS) entry which is preliminary data.</text>
</comment>
<dbReference type="Gene3D" id="3.40.50.300">
    <property type="entry name" value="P-loop containing nucleotide triphosphate hydrolases"/>
    <property type="match status" value="1"/>
</dbReference>
<dbReference type="Proteomes" id="UP001269375">
    <property type="component" value="Unassembled WGS sequence"/>
</dbReference>
<evidence type="ECO:0000256" key="1">
    <source>
        <dbReference type="ARBA" id="ARBA00022741"/>
    </source>
</evidence>
<dbReference type="PROSITE" id="PS00211">
    <property type="entry name" value="ABC_TRANSPORTER_1"/>
    <property type="match status" value="1"/>
</dbReference>
<dbReference type="InterPro" id="IPR003439">
    <property type="entry name" value="ABC_transporter-like_ATP-bd"/>
</dbReference>
<dbReference type="RefSeq" id="WP_251589849.1">
    <property type="nucleotide sequence ID" value="NZ_JAMLJI010000001.1"/>
</dbReference>
<dbReference type="InterPro" id="IPR017871">
    <property type="entry name" value="ABC_transporter-like_CS"/>
</dbReference>
<dbReference type="InterPro" id="IPR003593">
    <property type="entry name" value="AAA+_ATPase"/>
</dbReference>
<dbReference type="PANTHER" id="PTHR42794:SF2">
    <property type="entry name" value="ABC TRANSPORTER ATP-BINDING PROTEIN"/>
    <property type="match status" value="1"/>
</dbReference>
<gene>
    <name evidence="4" type="ORF">QC825_07580</name>
</gene>
<dbReference type="SMART" id="SM00382">
    <property type="entry name" value="AAA"/>
    <property type="match status" value="1"/>
</dbReference>
<feature type="domain" description="ABC transporter" evidence="3">
    <location>
        <begin position="3"/>
        <end position="238"/>
    </location>
</feature>
<dbReference type="GO" id="GO:0005524">
    <property type="term" value="F:ATP binding"/>
    <property type="evidence" value="ECO:0007669"/>
    <property type="project" value="UniProtKB-KW"/>
</dbReference>
<evidence type="ECO:0000313" key="5">
    <source>
        <dbReference type="Proteomes" id="UP001269375"/>
    </source>
</evidence>
<evidence type="ECO:0000259" key="3">
    <source>
        <dbReference type="PROSITE" id="PS50893"/>
    </source>
</evidence>
<dbReference type="Pfam" id="PF00005">
    <property type="entry name" value="ABC_tran"/>
    <property type="match status" value="1"/>
</dbReference>
<dbReference type="CDD" id="cd03214">
    <property type="entry name" value="ABC_Iron-Siderophores_B12_Hemin"/>
    <property type="match status" value="1"/>
</dbReference>
<organism evidence="4 5">
    <name type="scientific">Larsenimonas suaedae</name>
    <dbReference type="NCBI Taxonomy" id="1851019"/>
    <lineage>
        <taxon>Bacteria</taxon>
        <taxon>Pseudomonadati</taxon>
        <taxon>Pseudomonadota</taxon>
        <taxon>Gammaproteobacteria</taxon>
        <taxon>Oceanospirillales</taxon>
        <taxon>Halomonadaceae</taxon>
        <taxon>Larsenimonas</taxon>
    </lineage>
</organism>
<reference evidence="4 5" key="1">
    <citation type="submission" date="2023-04" db="EMBL/GenBank/DDBJ databases">
        <title>A long-awaited taxogenomic arrangement of the family Halomonadaceae.</title>
        <authorList>
            <person name="De La Haba R."/>
            <person name="Chuvochina M."/>
            <person name="Wittouck S."/>
            <person name="Arahal D.R."/>
            <person name="Sanchez-Porro C."/>
            <person name="Hugenholtz P."/>
            <person name="Ventosa A."/>
        </authorList>
    </citation>
    <scope>NUCLEOTIDE SEQUENCE [LARGE SCALE GENOMIC DNA]</scope>
    <source>
        <strain evidence="4 5">DSM 22428</strain>
    </source>
</reference>
<dbReference type="InterPro" id="IPR027417">
    <property type="entry name" value="P-loop_NTPase"/>
</dbReference>
<sequence length="260" mass="28394">MSITVSELCIDRSGKRIVDHVSFSVDDGCSLSILGPNGAGKTTLMRALCGLLPYSGTVDVDGERLDRLTRVEAAKRIGYVAQDMTALNVRLSVFELLLLAQNSHRVSWRTGSGNQDAAMEVLSRLGLERFADAVPQALSGGERQMIALALALVKKPRLLLLDEPTSALDLANQLTMLEAVHRYTREKGIVTLSILHDMNLATRYADDALMLVDGTRRYHGATAEIMTPERLSEVYGVTCRTLSVDDGAYTAIYPVNVRRG</sequence>
<protein>
    <submittedName>
        <fullName evidence="4">ABC transporter ATP-binding protein</fullName>
    </submittedName>
</protein>
<evidence type="ECO:0000256" key="2">
    <source>
        <dbReference type="ARBA" id="ARBA00022840"/>
    </source>
</evidence>
<dbReference type="SUPFAM" id="SSF52540">
    <property type="entry name" value="P-loop containing nucleoside triphosphate hydrolases"/>
    <property type="match status" value="1"/>
</dbReference>